<gene>
    <name evidence="17" type="ORF">HERILL_LOCUS10145</name>
</gene>
<dbReference type="InParanoid" id="A0A7R8YX24"/>
<evidence type="ECO:0000256" key="10">
    <source>
        <dbReference type="ARBA" id="ARBA00030997"/>
    </source>
</evidence>
<evidence type="ECO:0000259" key="15">
    <source>
        <dbReference type="Pfam" id="PF00883"/>
    </source>
</evidence>
<evidence type="ECO:0000256" key="5">
    <source>
        <dbReference type="ARBA" id="ARBA00022801"/>
    </source>
</evidence>
<keyword evidence="18" id="KW-1185">Reference proteome</keyword>
<comment type="catalytic activity">
    <reaction evidence="6">
        <text>an S-substituted L-cysteinylglycine + H2O = an S-substituted L-cysteine + glycine</text>
        <dbReference type="Rhea" id="RHEA:60444"/>
        <dbReference type="ChEBI" id="CHEBI:15377"/>
        <dbReference type="ChEBI" id="CHEBI:57305"/>
        <dbReference type="ChEBI" id="CHEBI:58717"/>
        <dbReference type="ChEBI" id="CHEBI:143103"/>
        <dbReference type="EC" id="3.4.13.23"/>
    </reaction>
    <physiologicalReaction direction="left-to-right" evidence="6">
        <dbReference type="Rhea" id="RHEA:60445"/>
    </physiologicalReaction>
</comment>
<dbReference type="Pfam" id="PF00883">
    <property type="entry name" value="Peptidase_M17"/>
    <property type="match status" value="1"/>
</dbReference>
<dbReference type="PANTHER" id="PTHR11963">
    <property type="entry name" value="LEUCINE AMINOPEPTIDASE-RELATED"/>
    <property type="match status" value="1"/>
</dbReference>
<dbReference type="PRINTS" id="PR00481">
    <property type="entry name" value="LAMNOPPTDASE"/>
</dbReference>
<evidence type="ECO:0000256" key="9">
    <source>
        <dbReference type="ARBA" id="ARBA00030930"/>
    </source>
</evidence>
<evidence type="ECO:0000256" key="7">
    <source>
        <dbReference type="ARBA" id="ARBA00023625"/>
    </source>
</evidence>
<proteinExistence type="inferred from homology"/>
<dbReference type="OMA" id="DSPANQM"/>
<sequence>MAFLASSNFKNLNKIRLLYLTGGRAAVRKFSSEEGCAKGNLKGLVLGMFEKESDTDEPKLTTCGEKFDDRVSGKLCELCRETNLDGTLGKGKVFNNVDQEFRSIAVVGLGRDGVGYNELEAIDEGMENARIAAAVGAKKLQKQGCTSIHVDGMEYPEQAAEGAALAAWLYQDNKRKQDRKPVPKLDLYESPDVDSWTRGLFKAEAQNLARRLTDTPANQMTPSTFAQAAVDALCPCGVNVEVRNMDWIETQGLNSFLTVARSSCEPPIFLEMTYCGASTEERPILLVGKGITFNSGGLCLRSPHELSDCRGCMAGAAVVVATIRAASALSLPINITGVVPLCENMPSGMAYKVGDIITCLNGKTLAIHDTSKAGVVIMADTLTYAQNTYKPKLIVDVATISSGVKRSLGGSAAGIFCNSHYVWKQFHKAGALTGDRVWRLPLWQYYTKKVKDYLSVDVSNRGHGRASACLAAAVLKEFVPCTDWAHLDIRGVGMLAHSNAIPYLAKGRMTGRPTRTLIQFLYQMACPEEQVKDLRNT</sequence>
<comment type="similarity">
    <text evidence="1">Belongs to the peptidase M17 family.</text>
</comment>
<evidence type="ECO:0000313" key="17">
    <source>
        <dbReference type="EMBL" id="CAD7087437.1"/>
    </source>
</evidence>
<evidence type="ECO:0000256" key="11">
    <source>
        <dbReference type="ARBA" id="ARBA00031564"/>
    </source>
</evidence>
<dbReference type="EMBL" id="LR899012">
    <property type="protein sequence ID" value="CAD7087437.1"/>
    <property type="molecule type" value="Genomic_DNA"/>
</dbReference>
<evidence type="ECO:0000256" key="13">
    <source>
        <dbReference type="ARBA" id="ARBA00047881"/>
    </source>
</evidence>
<dbReference type="AlphaFoldDB" id="A0A7R8YX24"/>
<evidence type="ECO:0000256" key="8">
    <source>
        <dbReference type="ARBA" id="ARBA00029605"/>
    </source>
</evidence>
<protein>
    <recommendedName>
        <fullName evidence="2">Cytosol aminopeptidase</fullName>
        <ecNumber evidence="7">3.4.13.23</ecNumber>
    </recommendedName>
    <alternativeName>
        <fullName evidence="10">Cysteinylglycine-S-conjugate dipeptidase</fullName>
    </alternativeName>
    <alternativeName>
        <fullName evidence="11">Leucine aminopeptidase 3</fullName>
    </alternativeName>
    <alternativeName>
        <fullName evidence="9">Proline aminopeptidase</fullName>
    </alternativeName>
    <alternativeName>
        <fullName evidence="8">Prolyl aminopeptidase</fullName>
    </alternativeName>
</protein>
<keyword evidence="3" id="KW-0031">Aminopeptidase</keyword>
<dbReference type="GO" id="GO:0070006">
    <property type="term" value="F:metalloaminopeptidase activity"/>
    <property type="evidence" value="ECO:0007669"/>
    <property type="project" value="InterPro"/>
</dbReference>
<dbReference type="OrthoDB" id="412814at2759"/>
<dbReference type="FunCoup" id="A0A7R8YX24">
    <property type="interactions" value="262"/>
</dbReference>
<comment type="function">
    <text evidence="12">Cytosolic metallopeptidase that catalyzes the removal of unsubstituted N-terminal hydrophobic amino acids from various peptides. The presence of Zn(2+) ions is essential for the peptidase activity, and the association with other cofactors can modulate the substrate spectificity of the enzyme. For instance, in the presence of Mn(2+), it displays a specific Cys-Gly hydrolyzing activity of Cys-Gly-S-conjugates. Involved in the metabolism of glutathione and in the degradation of glutathione S-conjugates, which may play a role in the control of the cell redox status.</text>
</comment>
<evidence type="ECO:0000256" key="1">
    <source>
        <dbReference type="ARBA" id="ARBA00009528"/>
    </source>
</evidence>
<organism evidence="17 18">
    <name type="scientific">Hermetia illucens</name>
    <name type="common">Black soldier fly</name>
    <dbReference type="NCBI Taxonomy" id="343691"/>
    <lineage>
        <taxon>Eukaryota</taxon>
        <taxon>Metazoa</taxon>
        <taxon>Ecdysozoa</taxon>
        <taxon>Arthropoda</taxon>
        <taxon>Hexapoda</taxon>
        <taxon>Insecta</taxon>
        <taxon>Pterygota</taxon>
        <taxon>Neoptera</taxon>
        <taxon>Endopterygota</taxon>
        <taxon>Diptera</taxon>
        <taxon>Brachycera</taxon>
        <taxon>Stratiomyomorpha</taxon>
        <taxon>Stratiomyidae</taxon>
        <taxon>Hermetiinae</taxon>
        <taxon>Hermetia</taxon>
    </lineage>
</organism>
<evidence type="ECO:0000256" key="2">
    <source>
        <dbReference type="ARBA" id="ARBA00014190"/>
    </source>
</evidence>
<keyword evidence="5" id="KW-0378">Hydrolase</keyword>
<dbReference type="GO" id="GO:0005737">
    <property type="term" value="C:cytoplasm"/>
    <property type="evidence" value="ECO:0007669"/>
    <property type="project" value="InterPro"/>
</dbReference>
<evidence type="ECO:0000313" key="18">
    <source>
        <dbReference type="Proteomes" id="UP000594454"/>
    </source>
</evidence>
<dbReference type="GO" id="GO:0030145">
    <property type="term" value="F:manganese ion binding"/>
    <property type="evidence" value="ECO:0007669"/>
    <property type="project" value="InterPro"/>
</dbReference>
<dbReference type="InterPro" id="IPR008283">
    <property type="entry name" value="Peptidase_M17_N"/>
</dbReference>
<dbReference type="SUPFAM" id="SSF52949">
    <property type="entry name" value="Macro domain-like"/>
    <property type="match status" value="1"/>
</dbReference>
<name>A0A7R8YX24_HERIL</name>
<comment type="catalytic activity">
    <reaction evidence="13">
        <text>S-benzyl-L-cysteinylglycine + H2O = S-benzyl-L-cysteine + glycine</text>
        <dbReference type="Rhea" id="RHEA:62568"/>
        <dbReference type="ChEBI" id="CHEBI:15377"/>
        <dbReference type="ChEBI" id="CHEBI:57305"/>
        <dbReference type="ChEBI" id="CHEBI:145802"/>
        <dbReference type="ChEBI" id="CHEBI:145803"/>
    </reaction>
    <physiologicalReaction direction="left-to-right" evidence="13">
        <dbReference type="Rhea" id="RHEA:62569"/>
    </physiologicalReaction>
</comment>
<evidence type="ECO:0000256" key="3">
    <source>
        <dbReference type="ARBA" id="ARBA00022438"/>
    </source>
</evidence>
<feature type="domain" description="Cytosol aminopeptidase" evidence="15">
    <location>
        <begin position="207"/>
        <end position="518"/>
    </location>
</feature>
<dbReference type="Gene3D" id="3.40.220.10">
    <property type="entry name" value="Leucine Aminopeptidase, subunit E, domain 1"/>
    <property type="match status" value="1"/>
</dbReference>
<dbReference type="GO" id="GO:0006508">
    <property type="term" value="P:proteolysis"/>
    <property type="evidence" value="ECO:0007669"/>
    <property type="project" value="UniProtKB-KW"/>
</dbReference>
<feature type="domain" description="Peptidase M17 leucyl aminopeptidase N-terminal" evidence="16">
    <location>
        <begin position="45"/>
        <end position="176"/>
    </location>
</feature>
<dbReference type="EC" id="3.4.13.23" evidence="7"/>
<evidence type="ECO:0000256" key="4">
    <source>
        <dbReference type="ARBA" id="ARBA00022670"/>
    </source>
</evidence>
<evidence type="ECO:0000259" key="16">
    <source>
        <dbReference type="Pfam" id="PF02789"/>
    </source>
</evidence>
<evidence type="ECO:0000256" key="6">
    <source>
        <dbReference type="ARBA" id="ARBA00023511"/>
    </source>
</evidence>
<dbReference type="Proteomes" id="UP000594454">
    <property type="component" value="Chromosome 4"/>
</dbReference>
<accession>A0A7R8YX24</accession>
<reference evidence="17 18" key="1">
    <citation type="submission" date="2020-11" db="EMBL/GenBank/DDBJ databases">
        <authorList>
            <person name="Wallbank WR R."/>
            <person name="Pardo Diaz C."/>
            <person name="Kozak K."/>
            <person name="Martin S."/>
            <person name="Jiggins C."/>
            <person name="Moest M."/>
            <person name="Warren A I."/>
            <person name="Generalovic N T."/>
            <person name="Byers J.R.P. K."/>
            <person name="Montejo-Kovacevich G."/>
            <person name="Yen C E."/>
        </authorList>
    </citation>
    <scope>NUCLEOTIDE SEQUENCE [LARGE SCALE GENOMIC DNA]</scope>
</reference>
<dbReference type="InterPro" id="IPR011356">
    <property type="entry name" value="Leucine_aapep/pepB"/>
</dbReference>
<dbReference type="PANTHER" id="PTHR11963:SF16">
    <property type="entry name" value="CYTOSOL AMINOPEPTIDASE"/>
    <property type="match status" value="1"/>
</dbReference>
<dbReference type="SUPFAM" id="SSF53187">
    <property type="entry name" value="Zn-dependent exopeptidases"/>
    <property type="match status" value="1"/>
</dbReference>
<dbReference type="InterPro" id="IPR043472">
    <property type="entry name" value="Macro_dom-like"/>
</dbReference>
<dbReference type="Pfam" id="PF02789">
    <property type="entry name" value="Peptidase_M17_N"/>
    <property type="match status" value="1"/>
</dbReference>
<evidence type="ECO:0000256" key="12">
    <source>
        <dbReference type="ARBA" id="ARBA00045966"/>
    </source>
</evidence>
<dbReference type="InterPro" id="IPR000819">
    <property type="entry name" value="Peptidase_M17_C"/>
</dbReference>
<dbReference type="Gene3D" id="3.40.630.10">
    <property type="entry name" value="Zn peptidases"/>
    <property type="match status" value="1"/>
</dbReference>
<keyword evidence="4" id="KW-0645">Protease</keyword>
<comment type="catalytic activity">
    <reaction evidence="14">
        <text>L-cysteinylglycine + H2O = L-cysteine + glycine</text>
        <dbReference type="Rhea" id="RHEA:28783"/>
        <dbReference type="ChEBI" id="CHEBI:15377"/>
        <dbReference type="ChEBI" id="CHEBI:35235"/>
        <dbReference type="ChEBI" id="CHEBI:57305"/>
        <dbReference type="ChEBI" id="CHEBI:61694"/>
    </reaction>
    <physiologicalReaction direction="left-to-right" evidence="14">
        <dbReference type="Rhea" id="RHEA:28784"/>
    </physiologicalReaction>
</comment>
<evidence type="ECO:0000256" key="14">
    <source>
        <dbReference type="ARBA" id="ARBA00049107"/>
    </source>
</evidence>